<evidence type="ECO:0000259" key="1">
    <source>
        <dbReference type="PROSITE" id="PS50191"/>
    </source>
</evidence>
<dbReference type="PANTHER" id="PTHR10174">
    <property type="entry name" value="ALPHA-TOCOPHEROL TRANSFER PROTEIN-RELATED"/>
    <property type="match status" value="1"/>
</dbReference>
<dbReference type="SMART" id="SM00516">
    <property type="entry name" value="SEC14"/>
    <property type="match status" value="1"/>
</dbReference>
<protein>
    <recommendedName>
        <fullName evidence="1">CRAL-TRIO domain-containing protein</fullName>
    </recommendedName>
</protein>
<dbReference type="GO" id="GO:1902936">
    <property type="term" value="F:phosphatidylinositol bisphosphate binding"/>
    <property type="evidence" value="ECO:0007669"/>
    <property type="project" value="TreeGrafter"/>
</dbReference>
<dbReference type="InterPro" id="IPR036865">
    <property type="entry name" value="CRAL-TRIO_dom_sf"/>
</dbReference>
<dbReference type="AlphaFoldDB" id="A0A9P0DUD9"/>
<dbReference type="EMBL" id="OU896710">
    <property type="protein sequence ID" value="CAH1163231.1"/>
    <property type="molecule type" value="Genomic_DNA"/>
</dbReference>
<dbReference type="SUPFAM" id="SSF46938">
    <property type="entry name" value="CRAL/TRIO N-terminal domain"/>
    <property type="match status" value="1"/>
</dbReference>
<dbReference type="InterPro" id="IPR036273">
    <property type="entry name" value="CRAL/TRIO_N_dom_sf"/>
</dbReference>
<evidence type="ECO:0000313" key="3">
    <source>
        <dbReference type="Proteomes" id="UP001153737"/>
    </source>
</evidence>
<sequence>MGTWFPESTHEILKKALKEFDKTEEHLKDDINVIKDWLKTQPHLPEISSDNHITNVLLTNKFSIENTKQKLDMYYTIRHLVPEIFGIANDIQQMQAIADEVYMFPLPKRTDDGVSIEIVQIVDQHTEKFDIYRLMAYSTNNSEIRLQEDIITTEIVIIDLQNVRLGHVVKVTPVHLKKVILLIQKVYNKRIKQFHFVNCHSYCNTSLNILKQLLKPKLAARIFVHEDSTHLGKVIPKHILPVDFGGDEVSLRELHELWKKKTAEHTNRFLALSKMKTDESLRPKPLVNDDVLGYHGNFRKLDMD</sequence>
<dbReference type="Gene3D" id="1.20.5.1200">
    <property type="entry name" value="Alpha-tocopherol transfer"/>
    <property type="match status" value="1"/>
</dbReference>
<accession>A0A9P0DUD9</accession>
<dbReference type="Gene3D" id="3.40.525.10">
    <property type="entry name" value="CRAL-TRIO lipid binding domain"/>
    <property type="match status" value="1"/>
</dbReference>
<dbReference type="PRINTS" id="PR00180">
    <property type="entry name" value="CRETINALDHBP"/>
</dbReference>
<dbReference type="PROSITE" id="PS50191">
    <property type="entry name" value="CRAL_TRIO"/>
    <property type="match status" value="1"/>
</dbReference>
<dbReference type="OrthoDB" id="6575879at2759"/>
<dbReference type="GO" id="GO:0016020">
    <property type="term" value="C:membrane"/>
    <property type="evidence" value="ECO:0007669"/>
    <property type="project" value="TreeGrafter"/>
</dbReference>
<dbReference type="InterPro" id="IPR001251">
    <property type="entry name" value="CRAL-TRIO_dom"/>
</dbReference>
<dbReference type="PANTHER" id="PTHR10174:SF222">
    <property type="entry name" value="GH10083P-RELATED"/>
    <property type="match status" value="1"/>
</dbReference>
<name>A0A9P0DUD9_PHACE</name>
<dbReference type="CDD" id="cd00170">
    <property type="entry name" value="SEC14"/>
    <property type="match status" value="1"/>
</dbReference>
<reference evidence="2" key="2">
    <citation type="submission" date="2022-10" db="EMBL/GenBank/DDBJ databases">
        <authorList>
            <consortium name="ENA_rothamsted_submissions"/>
            <consortium name="culmorum"/>
            <person name="King R."/>
        </authorList>
    </citation>
    <scope>NUCLEOTIDE SEQUENCE</scope>
</reference>
<evidence type="ECO:0000313" key="2">
    <source>
        <dbReference type="EMBL" id="CAH1163231.1"/>
    </source>
</evidence>
<organism evidence="2 3">
    <name type="scientific">Phaedon cochleariae</name>
    <name type="common">Mustard beetle</name>
    <dbReference type="NCBI Taxonomy" id="80249"/>
    <lineage>
        <taxon>Eukaryota</taxon>
        <taxon>Metazoa</taxon>
        <taxon>Ecdysozoa</taxon>
        <taxon>Arthropoda</taxon>
        <taxon>Hexapoda</taxon>
        <taxon>Insecta</taxon>
        <taxon>Pterygota</taxon>
        <taxon>Neoptera</taxon>
        <taxon>Endopterygota</taxon>
        <taxon>Coleoptera</taxon>
        <taxon>Polyphaga</taxon>
        <taxon>Cucujiformia</taxon>
        <taxon>Chrysomeloidea</taxon>
        <taxon>Chrysomelidae</taxon>
        <taxon>Chrysomelinae</taxon>
        <taxon>Chrysomelini</taxon>
        <taxon>Phaedon</taxon>
    </lineage>
</organism>
<dbReference type="Pfam" id="PF00650">
    <property type="entry name" value="CRAL_TRIO"/>
    <property type="match status" value="1"/>
</dbReference>
<dbReference type="Proteomes" id="UP001153737">
    <property type="component" value="Chromosome 4"/>
</dbReference>
<gene>
    <name evidence="2" type="ORF">PHAECO_LOCUS8712</name>
</gene>
<reference evidence="2" key="1">
    <citation type="submission" date="2022-01" db="EMBL/GenBank/DDBJ databases">
        <authorList>
            <person name="King R."/>
        </authorList>
    </citation>
    <scope>NUCLEOTIDE SEQUENCE</scope>
</reference>
<dbReference type="SUPFAM" id="SSF52087">
    <property type="entry name" value="CRAL/TRIO domain"/>
    <property type="match status" value="1"/>
</dbReference>
<proteinExistence type="predicted"/>
<feature type="domain" description="CRAL-TRIO" evidence="1">
    <location>
        <begin position="94"/>
        <end position="252"/>
    </location>
</feature>
<keyword evidence="3" id="KW-1185">Reference proteome</keyword>